<name>A0AAX3ZQ76_STRRO</name>
<feature type="region of interest" description="Disordered" evidence="1">
    <location>
        <begin position="107"/>
        <end position="126"/>
    </location>
</feature>
<dbReference type="PANTHER" id="PTHR40446:SF2">
    <property type="entry name" value="N-ACETYLGLUCOSAMINE-1-PHOSPHODIESTER ALPHA-N-ACETYLGLUCOSAMINIDASE"/>
    <property type="match status" value="1"/>
</dbReference>
<dbReference type="Proteomes" id="UP001231701">
    <property type="component" value="Chromosome"/>
</dbReference>
<dbReference type="RefSeq" id="WP_127437157.1">
    <property type="nucleotide sequence ID" value="NZ_CP121271.1"/>
</dbReference>
<dbReference type="EMBL" id="CP121271">
    <property type="protein sequence ID" value="WMC89100.1"/>
    <property type="molecule type" value="Genomic_DNA"/>
</dbReference>
<evidence type="ECO:0000313" key="3">
    <source>
        <dbReference type="EMBL" id="WMC89100.1"/>
    </source>
</evidence>
<reference evidence="3" key="1">
    <citation type="submission" date="2023-03" db="EMBL/GenBank/DDBJ databases">
        <title>Borrelidin-producing and root-colonizing Streptomyces rochei is a potent biopesticide for soil-borne oomycete-caused plant diseases.</title>
        <authorList>
            <person name="Zhou D."/>
            <person name="Wang X."/>
            <person name="Navarro-Munoz J.C."/>
            <person name="Li W."/>
            <person name="Li J."/>
            <person name="Jiu M."/>
            <person name="Deng S."/>
            <person name="Ye Y."/>
            <person name="Daly P."/>
            <person name="Wei L."/>
        </authorList>
    </citation>
    <scope>NUCLEOTIDE SEQUENCE</scope>
    <source>
        <strain evidence="3">JK1</strain>
    </source>
</reference>
<gene>
    <name evidence="3" type="ORF">P7W03_27445</name>
</gene>
<evidence type="ECO:0000256" key="1">
    <source>
        <dbReference type="SAM" id="MobiDB-lite"/>
    </source>
</evidence>
<accession>A0AAX3ZQ76</accession>
<dbReference type="AlphaFoldDB" id="A0AAX3ZQ76"/>
<dbReference type="Pfam" id="PF09992">
    <property type="entry name" value="NAGPA"/>
    <property type="match status" value="1"/>
</dbReference>
<keyword evidence="3" id="KW-0378">Hydrolase</keyword>
<organism evidence="3 4">
    <name type="scientific">Streptomyces rochei</name>
    <name type="common">Streptomyces parvullus</name>
    <dbReference type="NCBI Taxonomy" id="1928"/>
    <lineage>
        <taxon>Bacteria</taxon>
        <taxon>Bacillati</taxon>
        <taxon>Actinomycetota</taxon>
        <taxon>Actinomycetes</taxon>
        <taxon>Kitasatosporales</taxon>
        <taxon>Streptomycetaceae</taxon>
        <taxon>Streptomyces</taxon>
        <taxon>Streptomyces rochei group</taxon>
    </lineage>
</organism>
<dbReference type="PANTHER" id="PTHR40446">
    <property type="entry name" value="N-ACETYLGLUCOSAMINE-1-PHOSPHODIESTER ALPHA-N-ACETYLGLUCOSAMINIDASE"/>
    <property type="match status" value="1"/>
</dbReference>
<dbReference type="GeneID" id="90945847"/>
<dbReference type="InterPro" id="IPR018711">
    <property type="entry name" value="NAGPA"/>
</dbReference>
<evidence type="ECO:0000313" key="4">
    <source>
        <dbReference type="Proteomes" id="UP001231701"/>
    </source>
</evidence>
<evidence type="ECO:0000259" key="2">
    <source>
        <dbReference type="Pfam" id="PF09992"/>
    </source>
</evidence>
<feature type="domain" description="Phosphodiester glycosidase" evidence="2">
    <location>
        <begin position="155"/>
        <end position="332"/>
    </location>
</feature>
<keyword evidence="3" id="KW-0326">Glycosidase</keyword>
<dbReference type="GO" id="GO:0016798">
    <property type="term" value="F:hydrolase activity, acting on glycosyl bonds"/>
    <property type="evidence" value="ECO:0007669"/>
    <property type="project" value="UniProtKB-KW"/>
</dbReference>
<sequence>MNRADTVSSLARRTGALVAFNGTYFDVRADRDGRGHDGDPIGLYAEQGKVLSEAVSGRPALLLGREHGRLTARVAEASTDVRLRAADGAGRELDGVNRVAGRDPGCRAGGRTAGGAGPVARPSGGGCAEGDEVVQFTTEWGTRTPPGPADSTEVVLAADGTALRTRSPAGGPVPADGWSLYGVGRGAAWLRAHVPPGTRPVVTERVTVPPGRTPLGTIGTALGGSARLLRAGAVDADAARLRAEAEPRTVAGVTADGTLLLLAVDGRAPKESVGATPTEAARLARSLGAVDAVNLDGGGSTTVAVAGHLRNAPRGTENGPVTERRVANAIVVLPE</sequence>
<protein>
    <submittedName>
        <fullName evidence="3">Phosphodiester glycosidase family protein</fullName>
    </submittedName>
</protein>
<proteinExistence type="predicted"/>